<dbReference type="AlphaFoldDB" id="A0A5B3GKK6"/>
<proteinExistence type="predicted"/>
<evidence type="ECO:0000313" key="2">
    <source>
        <dbReference type="Proteomes" id="UP000322658"/>
    </source>
</evidence>
<evidence type="ECO:0000313" key="1">
    <source>
        <dbReference type="EMBL" id="KAA2373957.1"/>
    </source>
</evidence>
<name>A0A5B3GKK6_9BACT</name>
<comment type="caution">
    <text evidence="1">The sequence shown here is derived from an EMBL/GenBank/DDBJ whole genome shotgun (WGS) entry which is preliminary data.</text>
</comment>
<accession>A0A5B3GKK6</accession>
<reference evidence="1 2" key="1">
    <citation type="journal article" date="2019" name="Nat. Med.">
        <title>A library of human gut bacterial isolates paired with longitudinal multiomics data enables mechanistic microbiome research.</title>
        <authorList>
            <person name="Poyet M."/>
            <person name="Groussin M."/>
            <person name="Gibbons S.M."/>
            <person name="Avila-Pacheco J."/>
            <person name="Jiang X."/>
            <person name="Kearney S.M."/>
            <person name="Perrotta A.R."/>
            <person name="Berdy B."/>
            <person name="Zhao S."/>
            <person name="Lieberman T.D."/>
            <person name="Swanson P.K."/>
            <person name="Smith M."/>
            <person name="Roesemann S."/>
            <person name="Alexander J.E."/>
            <person name="Rich S.A."/>
            <person name="Livny J."/>
            <person name="Vlamakis H."/>
            <person name="Clish C."/>
            <person name="Bullock K."/>
            <person name="Deik A."/>
            <person name="Scott J."/>
            <person name="Pierce K.A."/>
            <person name="Xavier R.J."/>
            <person name="Alm E.J."/>
        </authorList>
    </citation>
    <scope>NUCLEOTIDE SEQUENCE [LARGE SCALE GENOMIC DNA]</scope>
    <source>
        <strain evidence="1 2">BIOML-A1</strain>
    </source>
</reference>
<dbReference type="EMBL" id="VVXJ01000029">
    <property type="protein sequence ID" value="KAA2373957.1"/>
    <property type="molecule type" value="Genomic_DNA"/>
</dbReference>
<dbReference type="Proteomes" id="UP000322658">
    <property type="component" value="Unassembled WGS sequence"/>
</dbReference>
<gene>
    <name evidence="1" type="ORF">F2Y07_11800</name>
</gene>
<protein>
    <submittedName>
        <fullName evidence="1">Uncharacterized protein</fullName>
    </submittedName>
</protein>
<sequence length="145" mass="16226">MDNTEEKNEQPCTPDEACCCDTAASTKEEINAALDNLIDLIKRYDGCAIFSAFFEDTEERKTRRLFEASDAVFQSEGMNTKVYGWTGACGYLLKANECFEGNVKTMGEGVRLFLEQQQKEKMKRGMNPIAAMLGIAGCRCEECED</sequence>
<organism evidence="1 2">
    <name type="scientific">Alistipes shahii</name>
    <dbReference type="NCBI Taxonomy" id="328814"/>
    <lineage>
        <taxon>Bacteria</taxon>
        <taxon>Pseudomonadati</taxon>
        <taxon>Bacteroidota</taxon>
        <taxon>Bacteroidia</taxon>
        <taxon>Bacteroidales</taxon>
        <taxon>Rikenellaceae</taxon>
        <taxon>Alistipes</taxon>
    </lineage>
</organism>